<reference evidence="6 7" key="1">
    <citation type="journal article" date="2011" name="Science">
        <title>The ecoresponsive genome of Daphnia pulex.</title>
        <authorList>
            <person name="Colbourne J.K."/>
            <person name="Pfrender M.E."/>
            <person name="Gilbert D."/>
            <person name="Thomas W.K."/>
            <person name="Tucker A."/>
            <person name="Oakley T.H."/>
            <person name="Tokishita S."/>
            <person name="Aerts A."/>
            <person name="Arnold G.J."/>
            <person name="Basu M.K."/>
            <person name="Bauer D.J."/>
            <person name="Caceres C.E."/>
            <person name="Carmel L."/>
            <person name="Casola C."/>
            <person name="Choi J.H."/>
            <person name="Detter J.C."/>
            <person name="Dong Q."/>
            <person name="Dusheyko S."/>
            <person name="Eads B.D."/>
            <person name="Frohlich T."/>
            <person name="Geiler-Samerotte K.A."/>
            <person name="Gerlach D."/>
            <person name="Hatcher P."/>
            <person name="Jogdeo S."/>
            <person name="Krijgsveld J."/>
            <person name="Kriventseva E.V."/>
            <person name="Kultz D."/>
            <person name="Laforsch C."/>
            <person name="Lindquist E."/>
            <person name="Lopez J."/>
            <person name="Manak J.R."/>
            <person name="Muller J."/>
            <person name="Pangilinan J."/>
            <person name="Patwardhan R.P."/>
            <person name="Pitluck S."/>
            <person name="Pritham E.J."/>
            <person name="Rechtsteiner A."/>
            <person name="Rho M."/>
            <person name="Rogozin I.B."/>
            <person name="Sakarya O."/>
            <person name="Salamov A."/>
            <person name="Schaack S."/>
            <person name="Shapiro H."/>
            <person name="Shiga Y."/>
            <person name="Skalitzky C."/>
            <person name="Smith Z."/>
            <person name="Souvorov A."/>
            <person name="Sung W."/>
            <person name="Tang Z."/>
            <person name="Tsuchiya D."/>
            <person name="Tu H."/>
            <person name="Vos H."/>
            <person name="Wang M."/>
            <person name="Wolf Y.I."/>
            <person name="Yamagata H."/>
            <person name="Yamada T."/>
            <person name="Ye Y."/>
            <person name="Shaw J.R."/>
            <person name="Andrews J."/>
            <person name="Crease T.J."/>
            <person name="Tang H."/>
            <person name="Lucas S.M."/>
            <person name="Robertson H.M."/>
            <person name="Bork P."/>
            <person name="Koonin E.V."/>
            <person name="Zdobnov E.M."/>
            <person name="Grigoriev I.V."/>
            <person name="Lynch M."/>
            <person name="Boore J.L."/>
        </authorList>
    </citation>
    <scope>NUCLEOTIDE SEQUENCE [LARGE SCALE GENOMIC DNA]</scope>
</reference>
<dbReference type="InterPro" id="IPR008983">
    <property type="entry name" value="Tumour_necrosis_fac-like_dom"/>
</dbReference>
<evidence type="ECO:0000313" key="7">
    <source>
        <dbReference type="Proteomes" id="UP000000305"/>
    </source>
</evidence>
<keyword evidence="3" id="KW-0732">Signal</keyword>
<accession>E9GWR3</accession>
<keyword evidence="4" id="KW-1133">Transmembrane helix</keyword>
<dbReference type="HOGENOM" id="CLU_068539_1_1_1"/>
<evidence type="ECO:0000256" key="1">
    <source>
        <dbReference type="ARBA" id="ARBA00004613"/>
    </source>
</evidence>
<dbReference type="InterPro" id="IPR050822">
    <property type="entry name" value="Cerebellin_Synaptic_Org"/>
</dbReference>
<evidence type="ECO:0000256" key="4">
    <source>
        <dbReference type="SAM" id="Phobius"/>
    </source>
</evidence>
<keyword evidence="7" id="KW-1185">Reference proteome</keyword>
<dbReference type="InterPro" id="IPR001073">
    <property type="entry name" value="C1q_dom"/>
</dbReference>
<organism evidence="6 7">
    <name type="scientific">Daphnia pulex</name>
    <name type="common">Water flea</name>
    <dbReference type="NCBI Taxonomy" id="6669"/>
    <lineage>
        <taxon>Eukaryota</taxon>
        <taxon>Metazoa</taxon>
        <taxon>Ecdysozoa</taxon>
        <taxon>Arthropoda</taxon>
        <taxon>Crustacea</taxon>
        <taxon>Branchiopoda</taxon>
        <taxon>Diplostraca</taxon>
        <taxon>Cladocera</taxon>
        <taxon>Anomopoda</taxon>
        <taxon>Daphniidae</taxon>
        <taxon>Daphnia</taxon>
    </lineage>
</organism>
<keyword evidence="4" id="KW-0472">Membrane</keyword>
<dbReference type="Gene3D" id="2.60.120.40">
    <property type="match status" value="1"/>
</dbReference>
<dbReference type="InParanoid" id="E9GWR3"/>
<feature type="transmembrane region" description="Helical" evidence="4">
    <location>
        <begin position="15"/>
        <end position="41"/>
    </location>
</feature>
<keyword evidence="4" id="KW-0812">Transmembrane</keyword>
<dbReference type="Pfam" id="PF00386">
    <property type="entry name" value="C1q"/>
    <property type="match status" value="1"/>
</dbReference>
<name>E9GWR3_DAPPU</name>
<dbReference type="AlphaFoldDB" id="E9GWR3"/>
<dbReference type="GO" id="GO:0005615">
    <property type="term" value="C:extracellular space"/>
    <property type="evidence" value="ECO:0000318"/>
    <property type="project" value="GO_Central"/>
</dbReference>
<proteinExistence type="predicted"/>
<comment type="subcellular location">
    <subcellularLocation>
        <location evidence="1">Secreted</location>
    </subcellularLocation>
</comment>
<dbReference type="SUPFAM" id="SSF49842">
    <property type="entry name" value="TNF-like"/>
    <property type="match status" value="1"/>
</dbReference>
<evidence type="ECO:0000259" key="5">
    <source>
        <dbReference type="PROSITE" id="PS50871"/>
    </source>
</evidence>
<keyword evidence="2" id="KW-0964">Secreted</keyword>
<evidence type="ECO:0000313" key="6">
    <source>
        <dbReference type="EMBL" id="EFX76069.1"/>
    </source>
</evidence>
<dbReference type="PhylomeDB" id="E9GWR3"/>
<dbReference type="KEGG" id="dpx:DAPPUDRAFT_226169"/>
<dbReference type="Proteomes" id="UP000000305">
    <property type="component" value="Unassembled WGS sequence"/>
</dbReference>
<evidence type="ECO:0000256" key="3">
    <source>
        <dbReference type="ARBA" id="ARBA00022729"/>
    </source>
</evidence>
<dbReference type="PROSITE" id="PS50871">
    <property type="entry name" value="C1Q"/>
    <property type="match status" value="1"/>
</dbReference>
<dbReference type="PANTHER" id="PTHR22923">
    <property type="entry name" value="CEREBELLIN-RELATED"/>
    <property type="match status" value="1"/>
</dbReference>
<dbReference type="PANTHER" id="PTHR22923:SF62">
    <property type="entry name" value="CVP18"/>
    <property type="match status" value="1"/>
</dbReference>
<dbReference type="EMBL" id="GL732571">
    <property type="protein sequence ID" value="EFX76069.1"/>
    <property type="molecule type" value="Genomic_DNA"/>
</dbReference>
<dbReference type="OrthoDB" id="10070467at2759"/>
<sequence length="114" mass="12675">MDLRTGKFTAPRKGVYFFSFTGLLEFPSSSSFVYLGVLLYLNGERIGRGLVDAVNTVAGQNGPLTLQSTLNLKSGDEVWVEIDAISSRVELFDDDYHYTHFTGFLLEEEIVASL</sequence>
<gene>
    <name evidence="6" type="ORF">DAPPUDRAFT_226169</name>
</gene>
<feature type="domain" description="C1q" evidence="5">
    <location>
        <begin position="1"/>
        <end position="112"/>
    </location>
</feature>
<protein>
    <recommendedName>
        <fullName evidence="5">C1q domain-containing protein</fullName>
    </recommendedName>
</protein>
<evidence type="ECO:0000256" key="2">
    <source>
        <dbReference type="ARBA" id="ARBA00022525"/>
    </source>
</evidence>